<gene>
    <name evidence="1" type="ORF">BWK73_28455</name>
</gene>
<evidence type="ECO:0000313" key="1">
    <source>
        <dbReference type="EMBL" id="OQX07344.1"/>
    </source>
</evidence>
<organism evidence="1 2">
    <name type="scientific">Thiothrix lacustris</name>
    <dbReference type="NCBI Taxonomy" id="525917"/>
    <lineage>
        <taxon>Bacteria</taxon>
        <taxon>Pseudomonadati</taxon>
        <taxon>Pseudomonadota</taxon>
        <taxon>Gammaproteobacteria</taxon>
        <taxon>Thiotrichales</taxon>
        <taxon>Thiotrichaceae</taxon>
        <taxon>Thiothrix</taxon>
    </lineage>
</organism>
<accession>A0A1Y1QJS1</accession>
<comment type="caution">
    <text evidence="1">The sequence shown here is derived from an EMBL/GenBank/DDBJ whole genome shotgun (WGS) entry which is preliminary data.</text>
</comment>
<name>A0A1Y1QJS1_9GAMM</name>
<proteinExistence type="predicted"/>
<sequence>MLAGWLEQRYFRIEKLQVSMEVDVRLRVCPKPRDTDCPTLVKIPMGSEVIVYKDIAYYDRDDGQRVKWRKVEYMQWQGWVNGNLLIE</sequence>
<dbReference type="AlphaFoldDB" id="A0A1Y1QJS1"/>
<reference evidence="1 2" key="1">
    <citation type="submission" date="2017-01" db="EMBL/GenBank/DDBJ databases">
        <title>Novel large sulfur bacteria in the metagenomes of groundwater-fed chemosynthetic microbial mats in the Lake Huron basin.</title>
        <authorList>
            <person name="Sharrar A.M."/>
            <person name="Flood B.E."/>
            <person name="Bailey J.V."/>
            <person name="Jones D.S."/>
            <person name="Biddanda B."/>
            <person name="Ruberg S.A."/>
            <person name="Marcus D.N."/>
            <person name="Dick G.J."/>
        </authorList>
    </citation>
    <scope>NUCLEOTIDE SEQUENCE [LARGE SCALE GENOMIC DNA]</scope>
    <source>
        <strain evidence="1">A8</strain>
    </source>
</reference>
<dbReference type="Proteomes" id="UP000192491">
    <property type="component" value="Unassembled WGS sequence"/>
</dbReference>
<dbReference type="EMBL" id="MTEJ01000212">
    <property type="protein sequence ID" value="OQX07344.1"/>
    <property type="molecule type" value="Genomic_DNA"/>
</dbReference>
<evidence type="ECO:0008006" key="3">
    <source>
        <dbReference type="Google" id="ProtNLM"/>
    </source>
</evidence>
<protein>
    <recommendedName>
        <fullName evidence="3">SH3b domain-containing protein</fullName>
    </recommendedName>
</protein>
<evidence type="ECO:0000313" key="2">
    <source>
        <dbReference type="Proteomes" id="UP000192491"/>
    </source>
</evidence>